<comment type="caution">
    <text evidence="1">The sequence shown here is derived from an EMBL/GenBank/DDBJ whole genome shotgun (WGS) entry which is preliminary data.</text>
</comment>
<accession>A0ACC0XAN0</accession>
<protein>
    <submittedName>
        <fullName evidence="1">Uncharacterized protein</fullName>
    </submittedName>
</protein>
<organism evidence="1 2">
    <name type="scientific">Pistacia integerrima</name>
    <dbReference type="NCBI Taxonomy" id="434235"/>
    <lineage>
        <taxon>Eukaryota</taxon>
        <taxon>Viridiplantae</taxon>
        <taxon>Streptophyta</taxon>
        <taxon>Embryophyta</taxon>
        <taxon>Tracheophyta</taxon>
        <taxon>Spermatophyta</taxon>
        <taxon>Magnoliopsida</taxon>
        <taxon>eudicotyledons</taxon>
        <taxon>Gunneridae</taxon>
        <taxon>Pentapetalae</taxon>
        <taxon>rosids</taxon>
        <taxon>malvids</taxon>
        <taxon>Sapindales</taxon>
        <taxon>Anacardiaceae</taxon>
        <taxon>Pistacia</taxon>
    </lineage>
</organism>
<name>A0ACC0XAN0_9ROSI</name>
<dbReference type="Proteomes" id="UP001163603">
    <property type="component" value="Chromosome 13"/>
</dbReference>
<evidence type="ECO:0000313" key="2">
    <source>
        <dbReference type="Proteomes" id="UP001163603"/>
    </source>
</evidence>
<reference evidence="2" key="1">
    <citation type="journal article" date="2023" name="G3 (Bethesda)">
        <title>Genome assembly and association tests identify interacting loci associated with vigor, precocity, and sex in interspecific pistachio rootstocks.</title>
        <authorList>
            <person name="Palmer W."/>
            <person name="Jacygrad E."/>
            <person name="Sagayaradj S."/>
            <person name="Cavanaugh K."/>
            <person name="Han R."/>
            <person name="Bertier L."/>
            <person name="Beede B."/>
            <person name="Kafkas S."/>
            <person name="Golino D."/>
            <person name="Preece J."/>
            <person name="Michelmore R."/>
        </authorList>
    </citation>
    <scope>NUCLEOTIDE SEQUENCE [LARGE SCALE GENOMIC DNA]</scope>
</reference>
<sequence>MYLYNHRNNLDSLEKEVTKLKDAQEEVKNKVVAADNNVEKIKQSVTQWQDEVDSIIHEAEQLIAEKANDRCVKGFCPNLITRYKHGKKAFEIKEHNISPLLQQRNDFGEVSYPTTLEDLWLKPDKNYDLFISRDSTFKNILKALNDANVNVGVYGMGGIGKTTLVKEIGRQAKKEKIFDVVVYVEVNKTIDIEEIQKEIARNVGMKFEEETQRASKLHERLKKKEKKILIILDNLWDEFDLKSVGIPDEVDDRGCKLLLTARERPLLEKMGCPNPLQIDSLNGDESWRLFKKTAGDHVIEFSIFLINTISITLNFFFFF</sequence>
<keyword evidence="2" id="KW-1185">Reference proteome</keyword>
<dbReference type="EMBL" id="CM047748">
    <property type="protein sequence ID" value="KAJ0013338.1"/>
    <property type="molecule type" value="Genomic_DNA"/>
</dbReference>
<proteinExistence type="predicted"/>
<evidence type="ECO:0000313" key="1">
    <source>
        <dbReference type="EMBL" id="KAJ0013338.1"/>
    </source>
</evidence>
<gene>
    <name evidence="1" type="ORF">Pint_21137</name>
</gene>